<evidence type="ECO:0000313" key="3">
    <source>
        <dbReference type="EMBL" id="MDG4476804.1"/>
    </source>
</evidence>
<evidence type="ECO:0000259" key="2">
    <source>
        <dbReference type="Pfam" id="PF23470"/>
    </source>
</evidence>
<dbReference type="SUPFAM" id="SSF46785">
    <property type="entry name" value="Winged helix' DNA-binding domain"/>
    <property type="match status" value="1"/>
</dbReference>
<sequence length="115" mass="12505">MKKKIRAPMVPRTAQETTRHGIMALLGEGPVSAKDISVALHLAEKEVCSHLEHIRRSLHASGGVLEIVPAECRSCGFVFAKRERLTPPGRCPVCRSEAINDPLFSLRGAQGNPPD</sequence>
<dbReference type="PANTHER" id="PTHR40663:SF2">
    <property type="entry name" value="TRANSCRIPTIONAL REGULATOR"/>
    <property type="match status" value="1"/>
</dbReference>
<dbReference type="PANTHER" id="PTHR40663">
    <property type="match status" value="1"/>
</dbReference>
<dbReference type="Proteomes" id="UP001154240">
    <property type="component" value="Unassembled WGS sequence"/>
</dbReference>
<keyword evidence="4" id="KW-1185">Reference proteome</keyword>
<protein>
    <submittedName>
        <fullName evidence="3">Transcriptional regulator</fullName>
    </submittedName>
</protein>
<accession>A0A9X4MFZ8</accession>
<reference evidence="3" key="2">
    <citation type="submission" date="2022-10" db="EMBL/GenBank/DDBJ databases">
        <authorList>
            <person name="Aronson H.S."/>
        </authorList>
    </citation>
    <scope>NUCLEOTIDE SEQUENCE</scope>
    <source>
        <strain evidence="3">RS19-109</strain>
    </source>
</reference>
<dbReference type="Pfam" id="PF23470">
    <property type="entry name" value="Zn_ribbon_PF0610"/>
    <property type="match status" value="1"/>
</dbReference>
<dbReference type="EMBL" id="JAPHEH010000001">
    <property type="protein sequence ID" value="MDG4476804.1"/>
    <property type="molecule type" value="Genomic_DNA"/>
</dbReference>
<gene>
    <name evidence="3" type="ORF">OLX77_11625</name>
</gene>
<organism evidence="3 4">
    <name type="scientific">Thiovibrio frasassiensis</name>
    <dbReference type="NCBI Taxonomy" id="2984131"/>
    <lineage>
        <taxon>Bacteria</taxon>
        <taxon>Pseudomonadati</taxon>
        <taxon>Thermodesulfobacteriota</taxon>
        <taxon>Desulfobulbia</taxon>
        <taxon>Desulfobulbales</taxon>
        <taxon>Thiovibrionaceae</taxon>
        <taxon>Thiovibrio</taxon>
    </lineage>
</organism>
<feature type="domain" description="PF0610-like winged HTH N-terminal" evidence="1">
    <location>
        <begin position="17"/>
        <end position="65"/>
    </location>
</feature>
<feature type="domain" description="PF0610-like rubredoxin-like zinc beta-ribbon C-terminal" evidence="2">
    <location>
        <begin position="69"/>
        <end position="106"/>
    </location>
</feature>
<name>A0A9X4MFZ8_9BACT</name>
<reference evidence="3" key="1">
    <citation type="journal article" date="2022" name="bioRxiv">
        <title>Thiovibrio frasassiensisgen. nov., sp. nov., an autotrophic, elemental sulfur disproportionating bacterium isolated from sulfidic karst sediment, and proposal of Thiovibrionaceae fam. nov.</title>
        <authorList>
            <person name="Aronson H."/>
            <person name="Thomas C."/>
            <person name="Bhattacharyya M."/>
            <person name="Eckstein S."/>
            <person name="Jensen S."/>
            <person name="Barco R."/>
            <person name="Macalady J."/>
            <person name="Amend J."/>
        </authorList>
    </citation>
    <scope>NUCLEOTIDE SEQUENCE</scope>
    <source>
        <strain evidence="3">RS19-109</strain>
    </source>
</reference>
<dbReference type="InterPro" id="IPR049159">
    <property type="entry name" value="PF0610-like_wHTH_N"/>
</dbReference>
<dbReference type="InterPro" id="IPR038767">
    <property type="entry name" value="PF0610-like"/>
</dbReference>
<dbReference type="Pfam" id="PF21476">
    <property type="entry name" value="PF0610-like_N"/>
    <property type="match status" value="1"/>
</dbReference>
<dbReference type="RefSeq" id="WP_307633769.1">
    <property type="nucleotide sequence ID" value="NZ_JAPHEH010000001.1"/>
</dbReference>
<dbReference type="InterPro" id="IPR036390">
    <property type="entry name" value="WH_DNA-bd_sf"/>
</dbReference>
<evidence type="ECO:0000313" key="4">
    <source>
        <dbReference type="Proteomes" id="UP001154240"/>
    </source>
</evidence>
<dbReference type="InterPro" id="IPR057022">
    <property type="entry name" value="PF0610-like_Zn_ribbon_C"/>
</dbReference>
<proteinExistence type="predicted"/>
<evidence type="ECO:0000259" key="1">
    <source>
        <dbReference type="Pfam" id="PF21476"/>
    </source>
</evidence>
<comment type="caution">
    <text evidence="3">The sequence shown here is derived from an EMBL/GenBank/DDBJ whole genome shotgun (WGS) entry which is preliminary data.</text>
</comment>
<dbReference type="AlphaFoldDB" id="A0A9X4MFZ8"/>